<keyword evidence="2" id="KW-1185">Reference proteome</keyword>
<accession>A0A344PL96</accession>
<dbReference type="Proteomes" id="UP000252023">
    <property type="component" value="Chromosome"/>
</dbReference>
<dbReference type="InterPro" id="IPR021508">
    <property type="entry name" value="Gp17-like"/>
</dbReference>
<dbReference type="InterPro" id="IPR053745">
    <property type="entry name" value="Viral_Tail_Comp_sf"/>
</dbReference>
<sequence length="140" mass="14279">MSYMGSIALQGAVYAQLCTDPAVTALIGDAVYDAMPVTPPAGTYVSLGPEVVRPAGDQTGAGAEHEFVVSVLSGSDEDNGGFQAVKSAAAAVAASLEAGDLPLDEGHLAGLWFLRATARRAESGAGRRVDLTFRARVDLG</sequence>
<dbReference type="OrthoDB" id="7644395at2"/>
<dbReference type="Pfam" id="PF11367">
    <property type="entry name" value="Tail_completion_gp17"/>
    <property type="match status" value="1"/>
</dbReference>
<evidence type="ECO:0000313" key="1">
    <source>
        <dbReference type="EMBL" id="AXC50151.1"/>
    </source>
</evidence>
<reference evidence="2" key="1">
    <citation type="submission" date="2018-07" db="EMBL/GenBank/DDBJ databases">
        <title>Genome sequencing of Paracoccus sp. SC2-6.</title>
        <authorList>
            <person name="Heo J."/>
            <person name="Kim S.-J."/>
            <person name="Kwon S.-W."/>
        </authorList>
    </citation>
    <scope>NUCLEOTIDE SEQUENCE [LARGE SCALE GENOMIC DNA]</scope>
    <source>
        <strain evidence="2">SC2-6</strain>
    </source>
</reference>
<name>A0A344PL96_9RHOB</name>
<dbReference type="Gene3D" id="3.30.2000.30">
    <property type="match status" value="1"/>
</dbReference>
<dbReference type="AlphaFoldDB" id="A0A344PL96"/>
<protein>
    <submittedName>
        <fullName evidence="1">DUF3168 domain-containing protein</fullName>
    </submittedName>
</protein>
<gene>
    <name evidence="1" type="ORF">DRW48_10975</name>
</gene>
<dbReference type="RefSeq" id="WP_114076470.1">
    <property type="nucleotide sequence ID" value="NZ_CP030918.1"/>
</dbReference>
<proteinExistence type="predicted"/>
<dbReference type="EMBL" id="CP030918">
    <property type="protein sequence ID" value="AXC50151.1"/>
    <property type="molecule type" value="Genomic_DNA"/>
</dbReference>
<dbReference type="KEGG" id="pars:DRW48_10975"/>
<evidence type="ECO:0000313" key="2">
    <source>
        <dbReference type="Proteomes" id="UP000252023"/>
    </source>
</evidence>
<organism evidence="1 2">
    <name type="scientific">Paracoccus suum</name>
    <dbReference type="NCBI Taxonomy" id="2259340"/>
    <lineage>
        <taxon>Bacteria</taxon>
        <taxon>Pseudomonadati</taxon>
        <taxon>Pseudomonadota</taxon>
        <taxon>Alphaproteobacteria</taxon>
        <taxon>Rhodobacterales</taxon>
        <taxon>Paracoccaceae</taxon>
        <taxon>Paracoccus</taxon>
    </lineage>
</organism>